<dbReference type="GO" id="GO:0004413">
    <property type="term" value="F:homoserine kinase activity"/>
    <property type="evidence" value="ECO:0007669"/>
    <property type="project" value="TreeGrafter"/>
</dbReference>
<dbReference type="Gene3D" id="1.20.1270.170">
    <property type="match status" value="1"/>
</dbReference>
<proteinExistence type="inferred from homology"/>
<name>A0A7W4QFE3_9GAMM</name>
<dbReference type="AlphaFoldDB" id="A0A7W4QFE3"/>
<comment type="similarity">
    <text evidence="1">Belongs to the pseudomonas-type ThrB family.</text>
</comment>
<dbReference type="InterPro" id="IPR011009">
    <property type="entry name" value="Kinase-like_dom_sf"/>
</dbReference>
<gene>
    <name evidence="3" type="ORF">H3H51_16120</name>
</gene>
<accession>A0A7W4QFE3</accession>
<dbReference type="Gene3D" id="1.10.510.10">
    <property type="entry name" value="Transferase(Phosphotransferase) domain 1"/>
    <property type="match status" value="1"/>
</dbReference>
<protein>
    <submittedName>
        <fullName evidence="3">Phosphotransferase</fullName>
    </submittedName>
</protein>
<evidence type="ECO:0000313" key="3">
    <source>
        <dbReference type="EMBL" id="MBB2496548.1"/>
    </source>
</evidence>
<dbReference type="SUPFAM" id="SSF56112">
    <property type="entry name" value="Protein kinase-like (PK-like)"/>
    <property type="match status" value="1"/>
</dbReference>
<dbReference type="PANTHER" id="PTHR21064">
    <property type="entry name" value="AMINOGLYCOSIDE PHOSPHOTRANSFERASE DOMAIN-CONTAINING PROTEIN-RELATED"/>
    <property type="match status" value="1"/>
</dbReference>
<reference evidence="3 4" key="1">
    <citation type="submission" date="2020-08" db="EMBL/GenBank/DDBJ databases">
        <authorList>
            <person name="Kim C.M."/>
        </authorList>
    </citation>
    <scope>NUCLEOTIDE SEQUENCE [LARGE SCALE GENOMIC DNA]</scope>
    <source>
        <strain evidence="3 4">UL070</strain>
    </source>
</reference>
<dbReference type="Gene3D" id="3.30.200.70">
    <property type="match status" value="1"/>
</dbReference>
<dbReference type="GO" id="GO:0009088">
    <property type="term" value="P:threonine biosynthetic process"/>
    <property type="evidence" value="ECO:0007669"/>
    <property type="project" value="TreeGrafter"/>
</dbReference>
<dbReference type="Proteomes" id="UP000542720">
    <property type="component" value="Unassembled WGS sequence"/>
</dbReference>
<feature type="domain" description="Aminoglycoside phosphotransferase" evidence="2">
    <location>
        <begin position="40"/>
        <end position="273"/>
    </location>
</feature>
<dbReference type="EMBL" id="JACJUD010000005">
    <property type="protein sequence ID" value="MBB2496548.1"/>
    <property type="molecule type" value="Genomic_DNA"/>
</dbReference>
<evidence type="ECO:0000259" key="2">
    <source>
        <dbReference type="Pfam" id="PF01636"/>
    </source>
</evidence>
<keyword evidence="3" id="KW-0808">Transferase</keyword>
<dbReference type="PANTHER" id="PTHR21064:SF6">
    <property type="entry name" value="AMINOGLYCOSIDE PHOSPHOTRANSFERASE DOMAIN-CONTAINING PROTEIN"/>
    <property type="match status" value="1"/>
</dbReference>
<sequence>MFSELTLQQELARIERIAHLALASYGPVYQGQLQLLCHSENATCAVTTPRGQRYVLRVHRPDYHARSAIASELAWLAALQQADIEVPVAIAGADGELIQAAGDAQSGTRFVVLFHWIDGHEPDPQQALGPAFQRLGTINARLHRQARDWQRPAGFQRITWNHPSMLGEHGHWGRWQAAPYLDAAATALVDETVSLIGQRMAGYGEGPERFGLIHADLRLANLLEHDGRTRAIDFDDCGFGWYLHDLAAALSFHEHHADVPMWLDNWLLGYERVARLERDDLLILPTLIMQRRLQLLAWFGSHRGTPTAEGLGREWVGSTLQLCQRYLRGKPVGAVIAD</sequence>
<dbReference type="InterPro" id="IPR050249">
    <property type="entry name" value="Pseudomonas-type_ThrB"/>
</dbReference>
<organism evidence="3 4">
    <name type="scientific">Aquipseudomonas ullengensis</name>
    <dbReference type="NCBI Taxonomy" id="2759166"/>
    <lineage>
        <taxon>Bacteria</taxon>
        <taxon>Pseudomonadati</taxon>
        <taxon>Pseudomonadota</taxon>
        <taxon>Gammaproteobacteria</taxon>
        <taxon>Pseudomonadales</taxon>
        <taxon>Pseudomonadaceae</taxon>
        <taxon>Aquipseudomonas</taxon>
    </lineage>
</organism>
<evidence type="ECO:0000256" key="1">
    <source>
        <dbReference type="ARBA" id="ARBA00038240"/>
    </source>
</evidence>
<keyword evidence="4" id="KW-1185">Reference proteome</keyword>
<evidence type="ECO:0000313" key="4">
    <source>
        <dbReference type="Proteomes" id="UP000542720"/>
    </source>
</evidence>
<dbReference type="RefSeq" id="WP_183090080.1">
    <property type="nucleotide sequence ID" value="NZ_JACJUD010000005.1"/>
</dbReference>
<dbReference type="Pfam" id="PF01636">
    <property type="entry name" value="APH"/>
    <property type="match status" value="1"/>
</dbReference>
<dbReference type="InterPro" id="IPR002575">
    <property type="entry name" value="Aminoglycoside_PTrfase"/>
</dbReference>
<comment type="caution">
    <text evidence="3">The sequence shown here is derived from an EMBL/GenBank/DDBJ whole genome shotgun (WGS) entry which is preliminary data.</text>
</comment>